<dbReference type="Gene3D" id="3.40.50.300">
    <property type="entry name" value="P-loop containing nucleotide triphosphate hydrolases"/>
    <property type="match status" value="1"/>
</dbReference>
<reference evidence="5" key="3">
    <citation type="submission" date="2022-09" db="EMBL/GenBank/DDBJ databases">
        <title>Complete genome sequence of Vulcanisaeta souniana.</title>
        <authorList>
            <person name="Kato S."/>
            <person name="Itoh T."/>
            <person name="Ohkuma M."/>
        </authorList>
    </citation>
    <scope>NUCLEOTIDE SEQUENCE [LARGE SCALE GENOMIC DNA]</scope>
    <source>
        <strain evidence="5">JCM 11219</strain>
    </source>
</reference>
<reference evidence="2" key="4">
    <citation type="journal article" date="2023" name="Microbiol. Resour. Announc.">
        <title>Complete Genome Sequence of Vulcanisaeta souniana Strain IC-059, a Hyperthermophilic Archaeon Isolated from Hot Spring Water in Japan.</title>
        <authorList>
            <person name="Kato S."/>
            <person name="Itoh T."/>
            <person name="Wu L."/>
            <person name="Ma J."/>
            <person name="Ohkuma M."/>
        </authorList>
    </citation>
    <scope>NUCLEOTIDE SEQUENCE</scope>
    <source>
        <strain evidence="2">JCM 11219</strain>
    </source>
</reference>
<proteinExistence type="predicted"/>
<dbReference type="GO" id="GO:0005524">
    <property type="term" value="F:ATP binding"/>
    <property type="evidence" value="ECO:0007669"/>
    <property type="project" value="InterPro"/>
</dbReference>
<evidence type="ECO:0000313" key="3">
    <source>
        <dbReference type="EMBL" id="GGI84209.1"/>
    </source>
</evidence>
<sequence length="337" mass="39317">MRRIRLSLTPNLAVEFVDRDLAMRRVEEWAERGAGFPKVVYGPEGCGKTAWLLQSVELLRDYGFDVIYINPIEQRFMAEAGVEDVRRRLVEILREATSDAWVRAVWVVIDLARELIRMRRGRLAVIVDDAFQAIDLDKAAIYVKGMLGLIEHPPELYERIVAIAATSEGVSRREIGRHEWSDIIPMWNMPKEGFRQLYDQLPGDKPGFEEIWRITGGNPRMLERLYENNWSVDKVVNEVINRNKLRRFARSLSSVKRAWLMEAVNDPDTLFARERIPLMDRLVELNLIIDDIPEREEYQWIDQPPPEKDEELGIGKYVAWQSPIHREAVKRVLESLK</sequence>
<dbReference type="Proteomes" id="UP001060771">
    <property type="component" value="Chromosome"/>
</dbReference>
<dbReference type="RefSeq" id="WP_188603920.1">
    <property type="nucleotide sequence ID" value="NZ_AP026830.1"/>
</dbReference>
<accession>A0A830EH34</accession>
<evidence type="ECO:0000259" key="1">
    <source>
        <dbReference type="Pfam" id="PF01637"/>
    </source>
</evidence>
<dbReference type="Proteomes" id="UP000657075">
    <property type="component" value="Unassembled WGS sequence"/>
</dbReference>
<evidence type="ECO:0000313" key="2">
    <source>
        <dbReference type="EMBL" id="BDR92717.1"/>
    </source>
</evidence>
<feature type="domain" description="ATPase" evidence="1">
    <location>
        <begin position="16"/>
        <end position="225"/>
    </location>
</feature>
<evidence type="ECO:0000313" key="4">
    <source>
        <dbReference type="Proteomes" id="UP000657075"/>
    </source>
</evidence>
<reference evidence="3" key="1">
    <citation type="journal article" date="2014" name="Int. J. Syst. Evol. Microbiol.">
        <title>Complete genome sequence of Corynebacterium casei LMG S-19264T (=DSM 44701T), isolated from a smear-ripened cheese.</title>
        <authorList>
            <consortium name="US DOE Joint Genome Institute (JGI-PGF)"/>
            <person name="Walter F."/>
            <person name="Albersmeier A."/>
            <person name="Kalinowski J."/>
            <person name="Ruckert C."/>
        </authorList>
    </citation>
    <scope>NUCLEOTIDE SEQUENCE</scope>
    <source>
        <strain evidence="3">JCM 11219</strain>
    </source>
</reference>
<organism evidence="3 4">
    <name type="scientific">Vulcanisaeta souniana JCM 11219</name>
    <dbReference type="NCBI Taxonomy" id="1293586"/>
    <lineage>
        <taxon>Archaea</taxon>
        <taxon>Thermoproteota</taxon>
        <taxon>Thermoprotei</taxon>
        <taxon>Thermoproteales</taxon>
        <taxon>Thermoproteaceae</taxon>
        <taxon>Vulcanisaeta</taxon>
    </lineage>
</organism>
<gene>
    <name evidence="3" type="ORF">GCM10007112_21410</name>
    <name evidence="2" type="ORF">Vsou_18100</name>
</gene>
<dbReference type="EMBL" id="BMNM01000011">
    <property type="protein sequence ID" value="GGI84209.1"/>
    <property type="molecule type" value="Genomic_DNA"/>
</dbReference>
<dbReference type="OrthoDB" id="25948at2157"/>
<dbReference type="Pfam" id="PF01637">
    <property type="entry name" value="ATPase_2"/>
    <property type="match status" value="1"/>
</dbReference>
<dbReference type="InterPro" id="IPR027417">
    <property type="entry name" value="P-loop_NTPase"/>
</dbReference>
<name>A0A830EH34_9CREN</name>
<dbReference type="EMBL" id="AP026830">
    <property type="protein sequence ID" value="BDR92717.1"/>
    <property type="molecule type" value="Genomic_DNA"/>
</dbReference>
<dbReference type="GeneID" id="76207349"/>
<protein>
    <recommendedName>
        <fullName evidence="1">ATPase domain-containing protein</fullName>
    </recommendedName>
</protein>
<reference evidence="3" key="2">
    <citation type="submission" date="2020-09" db="EMBL/GenBank/DDBJ databases">
        <authorList>
            <person name="Sun Q."/>
            <person name="Ohkuma M."/>
        </authorList>
    </citation>
    <scope>NUCLEOTIDE SEQUENCE</scope>
    <source>
        <strain evidence="3">JCM 11219</strain>
    </source>
</reference>
<dbReference type="SUPFAM" id="SSF52540">
    <property type="entry name" value="P-loop containing nucleoside triphosphate hydrolases"/>
    <property type="match status" value="1"/>
</dbReference>
<dbReference type="InterPro" id="IPR011579">
    <property type="entry name" value="ATPase_dom"/>
</dbReference>
<evidence type="ECO:0000313" key="5">
    <source>
        <dbReference type="Proteomes" id="UP001060771"/>
    </source>
</evidence>
<dbReference type="AlphaFoldDB" id="A0A830EH34"/>
<keyword evidence="5" id="KW-1185">Reference proteome</keyword>